<evidence type="ECO:0000313" key="7">
    <source>
        <dbReference type="EMBL" id="STD84166.1"/>
    </source>
</evidence>
<dbReference type="CDD" id="cd16914">
    <property type="entry name" value="EcfT"/>
    <property type="match status" value="1"/>
</dbReference>
<keyword evidence="8" id="KW-1185">Reference proteome</keyword>
<evidence type="ECO:0000256" key="4">
    <source>
        <dbReference type="ARBA" id="ARBA00022989"/>
    </source>
</evidence>
<dbReference type="PANTHER" id="PTHR34857">
    <property type="entry name" value="SLL0384 PROTEIN"/>
    <property type="match status" value="1"/>
</dbReference>
<protein>
    <submittedName>
        <fullName evidence="7">Cobalt transport protein</fullName>
    </submittedName>
</protein>
<evidence type="ECO:0000256" key="6">
    <source>
        <dbReference type="SAM" id="Phobius"/>
    </source>
</evidence>
<reference evidence="7 8" key="1">
    <citation type="submission" date="2018-06" db="EMBL/GenBank/DDBJ databases">
        <authorList>
            <consortium name="Pathogen Informatics"/>
            <person name="Doyle S."/>
        </authorList>
    </citation>
    <scope>NUCLEOTIDE SEQUENCE [LARGE SCALE GENOMIC DNA]</scope>
    <source>
        <strain evidence="7 8">NCTC12360</strain>
    </source>
</reference>
<feature type="transmembrane region" description="Helical" evidence="6">
    <location>
        <begin position="54"/>
        <end position="73"/>
    </location>
</feature>
<keyword evidence="5 6" id="KW-0472">Membrane</keyword>
<dbReference type="RefSeq" id="WP_060813039.1">
    <property type="nucleotide sequence ID" value="NZ_JBHULA010000042.1"/>
</dbReference>
<dbReference type="InterPro" id="IPR003339">
    <property type="entry name" value="ABC/ECF_trnsptr_transmembrane"/>
</dbReference>
<comment type="subcellular location">
    <subcellularLocation>
        <location evidence="1">Membrane</location>
        <topology evidence="1">Multi-pass membrane protein</topology>
    </subcellularLocation>
</comment>
<dbReference type="Pfam" id="PF02361">
    <property type="entry name" value="CbiQ"/>
    <property type="match status" value="1"/>
</dbReference>
<evidence type="ECO:0000256" key="3">
    <source>
        <dbReference type="ARBA" id="ARBA00022692"/>
    </source>
</evidence>
<dbReference type="GO" id="GO:0005886">
    <property type="term" value="C:plasma membrane"/>
    <property type="evidence" value="ECO:0007669"/>
    <property type="project" value="UniProtKB-ARBA"/>
</dbReference>
<organism evidence="7 8">
    <name type="scientific">Enterococcus gallinarum</name>
    <dbReference type="NCBI Taxonomy" id="1353"/>
    <lineage>
        <taxon>Bacteria</taxon>
        <taxon>Bacillati</taxon>
        <taxon>Bacillota</taxon>
        <taxon>Bacilli</taxon>
        <taxon>Lactobacillales</taxon>
        <taxon>Enterococcaceae</taxon>
        <taxon>Enterococcus</taxon>
    </lineage>
</organism>
<keyword evidence="2" id="KW-1003">Cell membrane</keyword>
<dbReference type="EMBL" id="UFYW01000001">
    <property type="protein sequence ID" value="STD84166.1"/>
    <property type="molecule type" value="Genomic_DNA"/>
</dbReference>
<feature type="transmembrane region" description="Helical" evidence="6">
    <location>
        <begin position="93"/>
        <end position="114"/>
    </location>
</feature>
<gene>
    <name evidence="7" type="primary">ecfT_1</name>
    <name evidence="7" type="ORF">NCTC12360_02692</name>
</gene>
<dbReference type="PANTHER" id="PTHR34857:SF2">
    <property type="entry name" value="SLL0384 PROTEIN"/>
    <property type="match status" value="1"/>
</dbReference>
<feature type="transmembrane region" description="Helical" evidence="6">
    <location>
        <begin position="20"/>
        <end position="47"/>
    </location>
</feature>
<keyword evidence="4 6" id="KW-1133">Transmembrane helix</keyword>
<feature type="transmembrane region" description="Helical" evidence="6">
    <location>
        <begin position="121"/>
        <end position="140"/>
    </location>
</feature>
<accession>A0A376H1M0</accession>
<evidence type="ECO:0000313" key="8">
    <source>
        <dbReference type="Proteomes" id="UP000254807"/>
    </source>
</evidence>
<name>A0A376H1M0_ENTGA</name>
<evidence type="ECO:0000256" key="1">
    <source>
        <dbReference type="ARBA" id="ARBA00004141"/>
    </source>
</evidence>
<dbReference type="InterPro" id="IPR051611">
    <property type="entry name" value="ECF_transporter_component"/>
</dbReference>
<proteinExistence type="predicted"/>
<evidence type="ECO:0000256" key="5">
    <source>
        <dbReference type="ARBA" id="ARBA00023136"/>
    </source>
</evidence>
<dbReference type="AlphaFoldDB" id="A0A376H1M0"/>
<feature type="transmembrane region" description="Helical" evidence="6">
    <location>
        <begin position="213"/>
        <end position="230"/>
    </location>
</feature>
<evidence type="ECO:0000256" key="2">
    <source>
        <dbReference type="ARBA" id="ARBA00022475"/>
    </source>
</evidence>
<keyword evidence="3 6" id="KW-0812">Transmembrane</keyword>
<dbReference type="Proteomes" id="UP000254807">
    <property type="component" value="Unassembled WGS sequence"/>
</dbReference>
<sequence length="232" mass="26335">MINVTRLSLDPRSKLFVTFFASVTLMISLTWTKELIVISFLFILFLLSGFWRKGLLFFGLFLLLSLVEGIFAGQNNSIVTTLLDFFSVGYRRLLPTIMAAVFAMSGTKISEWLAALQKIRIPSFLLVPLAVLFRFFPTLLQDVKSIRQAMRFRGIALNGWSYIRHPLQTVEYFLIPLLMSAENTATELSATALVRGLSAKNTHTSVYTLRLKLADYVVFGTVLLLIFLFVRM</sequence>